<dbReference type="InterPro" id="IPR002833">
    <property type="entry name" value="PTH2"/>
</dbReference>
<evidence type="ECO:0000256" key="5">
    <source>
        <dbReference type="SAM" id="Phobius"/>
    </source>
</evidence>
<dbReference type="CDD" id="cd02430">
    <property type="entry name" value="PTH2"/>
    <property type="match status" value="1"/>
</dbReference>
<dbReference type="Gene3D" id="3.40.1490.10">
    <property type="entry name" value="Bit1"/>
    <property type="match status" value="1"/>
</dbReference>
<feature type="transmembrane region" description="Helical" evidence="5">
    <location>
        <begin position="12"/>
        <end position="30"/>
    </location>
</feature>
<keyword evidence="2 6" id="KW-0378">Hydrolase</keyword>
<dbReference type="PANTHER" id="PTHR12649:SF11">
    <property type="entry name" value="PEPTIDYL-TRNA HYDROLASE 2, MITOCHONDRIAL"/>
    <property type="match status" value="1"/>
</dbReference>
<keyword evidence="5" id="KW-0812">Transmembrane</keyword>
<comment type="caution">
    <text evidence="6">The sequence shown here is derived from an EMBL/GenBank/DDBJ whole genome shotgun (WGS) entry which is preliminary data.</text>
</comment>
<reference evidence="6 7" key="2">
    <citation type="journal article" date="2022" name="Mol. Biol. Evol.">
        <title>Comparative Genomics Reveals Insights into the Divergent Evolution of Astigmatic Mites and Household Pest Adaptations.</title>
        <authorList>
            <person name="Xiong Q."/>
            <person name="Wan A.T."/>
            <person name="Liu X."/>
            <person name="Fung C.S."/>
            <person name="Xiao X."/>
            <person name="Malainual N."/>
            <person name="Hou J."/>
            <person name="Wang L."/>
            <person name="Wang M."/>
            <person name="Yang K.Y."/>
            <person name="Cui Y."/>
            <person name="Leung E.L."/>
            <person name="Nong W."/>
            <person name="Shin S.K."/>
            <person name="Au S.W."/>
            <person name="Jeong K.Y."/>
            <person name="Chew F.T."/>
            <person name="Hui J.H."/>
            <person name="Leung T.F."/>
            <person name="Tungtrongchitr A."/>
            <person name="Zhong N."/>
            <person name="Liu Z."/>
            <person name="Tsui S.K."/>
        </authorList>
    </citation>
    <scope>NUCLEOTIDE SEQUENCE [LARGE SCALE GENOMIC DNA]</scope>
    <source>
        <strain evidence="6">Derp</strain>
    </source>
</reference>
<reference evidence="6 7" key="1">
    <citation type="journal article" date="2018" name="J. Allergy Clin. Immunol.">
        <title>High-quality assembly of Dermatophagoides pteronyssinus genome and transcriptome reveals a wide range of novel allergens.</title>
        <authorList>
            <person name="Liu X.Y."/>
            <person name="Yang K.Y."/>
            <person name="Wang M.Q."/>
            <person name="Kwok J.S."/>
            <person name="Zeng X."/>
            <person name="Yang Z."/>
            <person name="Xiao X.J."/>
            <person name="Lau C.P."/>
            <person name="Li Y."/>
            <person name="Huang Z.M."/>
            <person name="Ba J.G."/>
            <person name="Yim A.K."/>
            <person name="Ouyang C.Y."/>
            <person name="Ngai S.M."/>
            <person name="Chan T.F."/>
            <person name="Leung E.L."/>
            <person name="Liu L."/>
            <person name="Liu Z.G."/>
            <person name="Tsui S.K."/>
        </authorList>
    </citation>
    <scope>NUCLEOTIDE SEQUENCE [LARGE SCALE GENOMIC DNA]</scope>
    <source>
        <strain evidence="6">Derp</strain>
    </source>
</reference>
<dbReference type="EC" id="3.1.1.29" evidence="1"/>
<evidence type="ECO:0000313" key="7">
    <source>
        <dbReference type="Proteomes" id="UP000887458"/>
    </source>
</evidence>
<keyword evidence="7" id="KW-1185">Reference proteome</keyword>
<comment type="catalytic activity">
    <reaction evidence="4">
        <text>an N-acyl-L-alpha-aminoacyl-tRNA + H2O = an N-acyl-L-amino acid + a tRNA + H(+)</text>
        <dbReference type="Rhea" id="RHEA:54448"/>
        <dbReference type="Rhea" id="RHEA-COMP:10123"/>
        <dbReference type="Rhea" id="RHEA-COMP:13883"/>
        <dbReference type="ChEBI" id="CHEBI:15377"/>
        <dbReference type="ChEBI" id="CHEBI:15378"/>
        <dbReference type="ChEBI" id="CHEBI:59874"/>
        <dbReference type="ChEBI" id="CHEBI:78442"/>
        <dbReference type="ChEBI" id="CHEBI:138191"/>
        <dbReference type="EC" id="3.1.1.29"/>
    </reaction>
</comment>
<evidence type="ECO:0000256" key="3">
    <source>
        <dbReference type="ARBA" id="ARBA00038050"/>
    </source>
</evidence>
<sequence length="195" mass="21368">MIDFSQVLISKGIASIFTGFGIGFTLGVFVRNLFVRTSAISIVDTMDSCSSHALGGDEEYKMVLVIRNDLKMGKGKACAQCSHAAVRNSYFSVYFPIEINSNIFKIQVLAYKQARKSINLLKKWSDCGQRKVVVKVDSEQELLNIMQNARKNGLISVLIQDAGRTQVESGTKTAIAIGPAKGSLIDKVTGHLKLY</sequence>
<dbReference type="SUPFAM" id="SSF102462">
    <property type="entry name" value="Peptidyl-tRNA hydrolase II"/>
    <property type="match status" value="1"/>
</dbReference>
<evidence type="ECO:0000313" key="6">
    <source>
        <dbReference type="EMBL" id="KAH9421780.1"/>
    </source>
</evidence>
<dbReference type="Proteomes" id="UP000887458">
    <property type="component" value="Unassembled WGS sequence"/>
</dbReference>
<dbReference type="InterPro" id="IPR023476">
    <property type="entry name" value="Pep_tRNA_hydro_II_dom_sf"/>
</dbReference>
<comment type="similarity">
    <text evidence="3">Belongs to the PTH2 family.</text>
</comment>
<evidence type="ECO:0000256" key="1">
    <source>
        <dbReference type="ARBA" id="ARBA00013260"/>
    </source>
</evidence>
<dbReference type="Pfam" id="PF01981">
    <property type="entry name" value="PTH2"/>
    <property type="match status" value="1"/>
</dbReference>
<gene>
    <name evidence="6" type="primary">PTRH2_1</name>
    <name evidence="6" type="ORF">DERP_002068</name>
</gene>
<accession>A0ABQ8JHC3</accession>
<evidence type="ECO:0000256" key="4">
    <source>
        <dbReference type="ARBA" id="ARBA00048707"/>
    </source>
</evidence>
<proteinExistence type="inferred from homology"/>
<organism evidence="6 7">
    <name type="scientific">Dermatophagoides pteronyssinus</name>
    <name type="common">European house dust mite</name>
    <dbReference type="NCBI Taxonomy" id="6956"/>
    <lineage>
        <taxon>Eukaryota</taxon>
        <taxon>Metazoa</taxon>
        <taxon>Ecdysozoa</taxon>
        <taxon>Arthropoda</taxon>
        <taxon>Chelicerata</taxon>
        <taxon>Arachnida</taxon>
        <taxon>Acari</taxon>
        <taxon>Acariformes</taxon>
        <taxon>Sarcoptiformes</taxon>
        <taxon>Astigmata</taxon>
        <taxon>Psoroptidia</taxon>
        <taxon>Analgoidea</taxon>
        <taxon>Pyroglyphidae</taxon>
        <taxon>Dermatophagoidinae</taxon>
        <taxon>Dermatophagoides</taxon>
    </lineage>
</organism>
<evidence type="ECO:0000256" key="2">
    <source>
        <dbReference type="ARBA" id="ARBA00022801"/>
    </source>
</evidence>
<dbReference type="PANTHER" id="PTHR12649">
    <property type="entry name" value="PEPTIDYL-TRNA HYDROLASE 2"/>
    <property type="match status" value="1"/>
</dbReference>
<dbReference type="EMBL" id="NJHN03000037">
    <property type="protein sequence ID" value="KAH9421780.1"/>
    <property type="molecule type" value="Genomic_DNA"/>
</dbReference>
<keyword evidence="5" id="KW-1133">Transmembrane helix</keyword>
<name>A0ABQ8JHC3_DERPT</name>
<dbReference type="NCBIfam" id="TIGR00283">
    <property type="entry name" value="arch_pth2"/>
    <property type="match status" value="1"/>
</dbReference>
<protein>
    <recommendedName>
        <fullName evidence="1">peptidyl-tRNA hydrolase</fullName>
        <ecNumber evidence="1">3.1.1.29</ecNumber>
    </recommendedName>
</protein>
<keyword evidence="5" id="KW-0472">Membrane</keyword>
<dbReference type="GO" id="GO:0016787">
    <property type="term" value="F:hydrolase activity"/>
    <property type="evidence" value="ECO:0007669"/>
    <property type="project" value="UniProtKB-KW"/>
</dbReference>